<dbReference type="Pfam" id="PF07690">
    <property type="entry name" value="MFS_1"/>
    <property type="match status" value="2"/>
</dbReference>
<accession>A0A8H3ATG1</accession>
<feature type="transmembrane region" description="Helical" evidence="6">
    <location>
        <begin position="59"/>
        <end position="78"/>
    </location>
</feature>
<feature type="transmembrane region" description="Helical" evidence="6">
    <location>
        <begin position="822"/>
        <end position="844"/>
    </location>
</feature>
<evidence type="ECO:0000256" key="6">
    <source>
        <dbReference type="SAM" id="Phobius"/>
    </source>
</evidence>
<feature type="transmembrane region" description="Helical" evidence="6">
    <location>
        <begin position="481"/>
        <end position="505"/>
    </location>
</feature>
<comment type="subcellular location">
    <subcellularLocation>
        <location evidence="1">Membrane</location>
        <topology evidence="1">Multi-pass membrane protein</topology>
    </subcellularLocation>
</comment>
<feature type="transmembrane region" description="Helical" evidence="6">
    <location>
        <begin position="366"/>
        <end position="385"/>
    </location>
</feature>
<feature type="transmembrane region" description="Helical" evidence="6">
    <location>
        <begin position="850"/>
        <end position="878"/>
    </location>
</feature>
<feature type="region of interest" description="Disordered" evidence="5">
    <location>
        <begin position="30"/>
        <end position="50"/>
    </location>
</feature>
<feature type="transmembrane region" description="Helical" evidence="6">
    <location>
        <begin position="1182"/>
        <end position="1204"/>
    </location>
</feature>
<dbReference type="PANTHER" id="PTHR23507:SF1">
    <property type="entry name" value="FI18259P1-RELATED"/>
    <property type="match status" value="1"/>
</dbReference>
<dbReference type="Proteomes" id="UP000663841">
    <property type="component" value="Unassembled WGS sequence"/>
</dbReference>
<dbReference type="AlphaFoldDB" id="A0A8H3ATG1"/>
<dbReference type="PANTHER" id="PTHR23507">
    <property type="entry name" value="ZGC:174356"/>
    <property type="match status" value="1"/>
</dbReference>
<dbReference type="SUPFAM" id="SSF103473">
    <property type="entry name" value="MFS general substrate transporter"/>
    <property type="match status" value="2"/>
</dbReference>
<organism evidence="7 8">
    <name type="scientific">Rhizoctonia solani</name>
    <dbReference type="NCBI Taxonomy" id="456999"/>
    <lineage>
        <taxon>Eukaryota</taxon>
        <taxon>Fungi</taxon>
        <taxon>Dikarya</taxon>
        <taxon>Basidiomycota</taxon>
        <taxon>Agaricomycotina</taxon>
        <taxon>Agaricomycetes</taxon>
        <taxon>Cantharellales</taxon>
        <taxon>Ceratobasidiaceae</taxon>
        <taxon>Rhizoctonia</taxon>
    </lineage>
</organism>
<evidence type="ECO:0000256" key="1">
    <source>
        <dbReference type="ARBA" id="ARBA00004141"/>
    </source>
</evidence>
<dbReference type="EMBL" id="CAJMWW010000088">
    <property type="protein sequence ID" value="CAE6436745.1"/>
    <property type="molecule type" value="Genomic_DNA"/>
</dbReference>
<feature type="transmembrane region" description="Helical" evidence="6">
    <location>
        <begin position="217"/>
        <end position="242"/>
    </location>
</feature>
<feature type="transmembrane region" description="Helical" evidence="6">
    <location>
        <begin position="456"/>
        <end position="475"/>
    </location>
</feature>
<evidence type="ECO:0008006" key="9">
    <source>
        <dbReference type="Google" id="ProtNLM"/>
    </source>
</evidence>
<feature type="transmembrane region" description="Helical" evidence="6">
    <location>
        <begin position="890"/>
        <end position="913"/>
    </location>
</feature>
<feature type="transmembrane region" description="Helical" evidence="6">
    <location>
        <begin position="405"/>
        <end position="426"/>
    </location>
</feature>
<name>A0A8H3ATG1_9AGAM</name>
<evidence type="ECO:0000256" key="5">
    <source>
        <dbReference type="SAM" id="MobiDB-lite"/>
    </source>
</evidence>
<feature type="compositionally biased region" description="Low complexity" evidence="5">
    <location>
        <begin position="661"/>
        <end position="671"/>
    </location>
</feature>
<feature type="transmembrane region" description="Helical" evidence="6">
    <location>
        <begin position="285"/>
        <end position="305"/>
    </location>
</feature>
<protein>
    <recommendedName>
        <fullName evidence="9">Major facilitator superfamily (MFS) profile domain-containing protein</fullName>
    </recommendedName>
</protein>
<feature type="transmembrane region" description="Helical" evidence="6">
    <location>
        <begin position="1042"/>
        <end position="1062"/>
    </location>
</feature>
<feature type="transmembrane region" description="Helical" evidence="6">
    <location>
        <begin position="919"/>
        <end position="941"/>
    </location>
</feature>
<feature type="transmembrane region" description="Helical" evidence="6">
    <location>
        <begin position="155"/>
        <end position="174"/>
    </location>
</feature>
<comment type="caution">
    <text evidence="7">The sequence shown here is derived from an EMBL/GenBank/DDBJ whole genome shotgun (WGS) entry which is preliminary data.</text>
</comment>
<feature type="transmembrane region" description="Helical" evidence="6">
    <location>
        <begin position="972"/>
        <end position="991"/>
    </location>
</feature>
<evidence type="ECO:0000256" key="3">
    <source>
        <dbReference type="ARBA" id="ARBA00022989"/>
    </source>
</evidence>
<keyword evidence="2 6" id="KW-0812">Transmembrane</keyword>
<dbReference type="InterPro" id="IPR011701">
    <property type="entry name" value="MFS"/>
</dbReference>
<feature type="transmembrane region" description="Helical" evidence="6">
    <location>
        <begin position="254"/>
        <end position="273"/>
    </location>
</feature>
<feature type="transmembrane region" description="Helical" evidence="6">
    <location>
        <begin position="186"/>
        <end position="211"/>
    </location>
</feature>
<feature type="transmembrane region" description="Helical" evidence="6">
    <location>
        <begin position="535"/>
        <end position="563"/>
    </location>
</feature>
<feature type="transmembrane region" description="Helical" evidence="6">
    <location>
        <begin position="1210"/>
        <end position="1229"/>
    </location>
</feature>
<evidence type="ECO:0000313" key="7">
    <source>
        <dbReference type="EMBL" id="CAE6436745.1"/>
    </source>
</evidence>
<proteinExistence type="predicted"/>
<feature type="compositionally biased region" description="Polar residues" evidence="5">
    <location>
        <begin position="641"/>
        <end position="657"/>
    </location>
</feature>
<dbReference type="InterPro" id="IPR036259">
    <property type="entry name" value="MFS_trans_sf"/>
</dbReference>
<evidence type="ECO:0000256" key="2">
    <source>
        <dbReference type="ARBA" id="ARBA00022692"/>
    </source>
</evidence>
<dbReference type="GO" id="GO:0016020">
    <property type="term" value="C:membrane"/>
    <property type="evidence" value="ECO:0007669"/>
    <property type="project" value="UniProtKB-SubCell"/>
</dbReference>
<reference evidence="7" key="1">
    <citation type="submission" date="2021-01" db="EMBL/GenBank/DDBJ databases">
        <authorList>
            <person name="Kaushik A."/>
        </authorList>
    </citation>
    <scope>NUCLEOTIDE SEQUENCE</scope>
    <source>
        <strain evidence="7">AG3-T5</strain>
    </source>
</reference>
<evidence type="ECO:0000256" key="4">
    <source>
        <dbReference type="ARBA" id="ARBA00023136"/>
    </source>
</evidence>
<sequence length="1250" mass="135453">MPRSNARNDVSTPVGAIVEQVIIPGDALIGTMEPPEMENEPKLTKETHRRRPWHKTPSMWWIVPMTVVGTMVTASTIAPHTELFIKFACDDLRPEYGIDTNTVQWRPEPRDTRTNISLFVPKNPTLGDRVMKPMLLHPDQRCSQDPAVHRAAAKLSAGITGAEGVLSFLTLGWWSQYSDRAGRKKVLAISAFTMLIANALLLLVALAAEILPGGYRILILGGVINGLSGGYSASVAAGHAYIADCSSPSARSRIFSFWMGCVFAGSALGPSLGSLLNSYSSDLLSTFYICIAMQVIYVTTVVLIVPESLSDEARANARELYEADMKLQPSTILGSLWRLVTFVRPLGVFVPRRHPERRGRRGYGDWNLALIGIAAAAVAINVGSYHFKYQYAIKTFHWNSVQLGYWLSLVGFWRALYLSTILPILLKCFYAREEQLSNSTNTDDEKEAQVKKIDLLVARSSLLIDLVGYILISIVTSQTPFIGATTVLAFGGGFSPSVQSLALALSNPSAHVARREARAHGTGVPSSAKEEIGRLFGAFAIIHSLGAQVVGPVLFSAVFGATIGVHPKAFFWLSAFLVAVAVGALAAGHACALSHQHILTATTTHIITFAFDRAGVPMPDTSEVKPFLSSEVMGTPLSMNSPSRAFSIDSNTSAQSDRTIRPLPRSSSPPTLEVPPRTNADNKRSKASPWWLIPVVAITALLYAGTIAPRTELLVKLACNNLHPGWDLVSNSTSVHKNETTTSSSRSRGFSERLYFVERLTTLQKRSQITTPGTSPMCSNDDAVQKEVAKLNTAISLTSGVLSVFTTGWWTQLSDRVGRIRILTIGAFSGLMVDAIFVGVVLNSDKFPGGYWLLVVSNMIDGVFGGFSTAVATSNAYISDCVPSTERSRWFSLWTGIIFAGMALGPGFGSLLIKFTGNAMLIFYIAVVSDLLYALYVAFVLPESMEPERMQAAREAKRRSQKSSTTNPVKRLALNVLGVLAPFTIFFPRAVQRSGGRKKYEWNASFIGLAYALHAINSGSYSFKYQYAIKAFGWSSTQMGNWLSLLGFTRAFHLTVLLPLILKGIHWLRERKPPTKPLSDTDKAQAVDLLVARASLGVDISSYSASALVTTSNAFLGTTTILSFGGGYPPAIQSLALALTQTSKAQDAATVNLTSDEPRFEGTSIDTTAPDDTGRLLGAMSVVYALCSQIFGPSIFGALFVATVGSTPRSIFWLSAILNGLALGSLLLVRLKPVSTEDDVEYVLLNNMED</sequence>
<evidence type="ECO:0000313" key="8">
    <source>
        <dbReference type="Proteomes" id="UP000663841"/>
    </source>
</evidence>
<keyword evidence="4 6" id="KW-0472">Membrane</keyword>
<feature type="region of interest" description="Disordered" evidence="5">
    <location>
        <begin position="641"/>
        <end position="684"/>
    </location>
</feature>
<keyword evidence="3 6" id="KW-1133">Transmembrane helix</keyword>
<gene>
    <name evidence="7" type="ORF">RDB_LOCUS82691</name>
</gene>
<dbReference type="Gene3D" id="1.20.1250.20">
    <property type="entry name" value="MFS general substrate transporter like domains"/>
    <property type="match status" value="2"/>
</dbReference>
<feature type="transmembrane region" description="Helical" evidence="6">
    <location>
        <begin position="690"/>
        <end position="708"/>
    </location>
</feature>
<feature type="transmembrane region" description="Helical" evidence="6">
    <location>
        <begin position="569"/>
        <end position="588"/>
    </location>
</feature>
<dbReference type="GO" id="GO:0022857">
    <property type="term" value="F:transmembrane transporter activity"/>
    <property type="evidence" value="ECO:0007669"/>
    <property type="project" value="InterPro"/>
</dbReference>